<dbReference type="Proteomes" id="UP000783390">
    <property type="component" value="Unassembled WGS sequence"/>
</dbReference>
<name>A0ABS4F298_9CLOT</name>
<accession>A0ABS4F298</accession>
<dbReference type="EMBL" id="JAGGJZ010000005">
    <property type="protein sequence ID" value="MBP1890207.1"/>
    <property type="molecule type" value="Genomic_DNA"/>
</dbReference>
<reference evidence="1 2" key="1">
    <citation type="submission" date="2021-03" db="EMBL/GenBank/DDBJ databases">
        <title>Genomic Encyclopedia of Type Strains, Phase IV (KMG-IV): sequencing the most valuable type-strain genomes for metagenomic binning, comparative biology and taxonomic classification.</title>
        <authorList>
            <person name="Goeker M."/>
        </authorList>
    </citation>
    <scope>NUCLEOTIDE SEQUENCE [LARGE SCALE GENOMIC DNA]</scope>
    <source>
        <strain evidence="1 2">DSM 3984</strain>
    </source>
</reference>
<dbReference type="RefSeq" id="WP_209797135.1">
    <property type="nucleotide sequence ID" value="NZ_JAGGJZ010000005.1"/>
</dbReference>
<comment type="caution">
    <text evidence="1">The sequence shown here is derived from an EMBL/GenBank/DDBJ whole genome shotgun (WGS) entry which is preliminary data.</text>
</comment>
<evidence type="ECO:0000313" key="1">
    <source>
        <dbReference type="EMBL" id="MBP1890207.1"/>
    </source>
</evidence>
<organism evidence="1 2">
    <name type="scientific">Clostridium moniliforme</name>
    <dbReference type="NCBI Taxonomy" id="39489"/>
    <lineage>
        <taxon>Bacteria</taxon>
        <taxon>Bacillati</taxon>
        <taxon>Bacillota</taxon>
        <taxon>Clostridia</taxon>
        <taxon>Eubacteriales</taxon>
        <taxon>Clostridiaceae</taxon>
        <taxon>Clostridium</taxon>
    </lineage>
</organism>
<evidence type="ECO:0000313" key="2">
    <source>
        <dbReference type="Proteomes" id="UP000783390"/>
    </source>
</evidence>
<sequence length="87" mass="10049">MKSNSNIFVKLNYKSMTESRSLIIDRQGNFGDSKKYLMCAGKYDKNGWTIVFKARDYKEAEEIVNNNPFIHSKGYSSSIYQKPSFSC</sequence>
<gene>
    <name evidence="1" type="ORF">J2Z53_001797</name>
</gene>
<evidence type="ECO:0008006" key="3">
    <source>
        <dbReference type="Google" id="ProtNLM"/>
    </source>
</evidence>
<protein>
    <recommendedName>
        <fullName evidence="3">YCII-related domain-containing protein</fullName>
    </recommendedName>
</protein>
<proteinExistence type="predicted"/>
<keyword evidence="2" id="KW-1185">Reference proteome</keyword>